<gene>
    <name evidence="3" type="ORF">ACFOYW_08810</name>
</gene>
<dbReference type="InterPro" id="IPR006680">
    <property type="entry name" value="Amidohydro-rel"/>
</dbReference>
<keyword evidence="4" id="KW-1185">Reference proteome</keyword>
<dbReference type="Gene3D" id="3.20.20.140">
    <property type="entry name" value="Metal-dependent hydrolases"/>
    <property type="match status" value="1"/>
</dbReference>
<evidence type="ECO:0000256" key="1">
    <source>
        <dbReference type="ARBA" id="ARBA00022801"/>
    </source>
</evidence>
<dbReference type="RefSeq" id="WP_390228528.1">
    <property type="nucleotide sequence ID" value="NZ_JBHSCN010000005.1"/>
</dbReference>
<evidence type="ECO:0000313" key="4">
    <source>
        <dbReference type="Proteomes" id="UP001595900"/>
    </source>
</evidence>
<dbReference type="InterPro" id="IPR050287">
    <property type="entry name" value="MTA/SAH_deaminase"/>
</dbReference>
<keyword evidence="1" id="KW-0378">Hydrolase</keyword>
<reference evidence="4" key="1">
    <citation type="journal article" date="2019" name="Int. J. Syst. Evol. Microbiol.">
        <title>The Global Catalogue of Microorganisms (GCM) 10K type strain sequencing project: providing services to taxonomists for standard genome sequencing and annotation.</title>
        <authorList>
            <consortium name="The Broad Institute Genomics Platform"/>
            <consortium name="The Broad Institute Genome Sequencing Center for Infectious Disease"/>
            <person name="Wu L."/>
            <person name="Ma J."/>
        </authorList>
    </citation>
    <scope>NUCLEOTIDE SEQUENCE [LARGE SCALE GENOMIC DNA]</scope>
    <source>
        <strain evidence="4">CGMCC 1.10363</strain>
    </source>
</reference>
<comment type="caution">
    <text evidence="3">The sequence shown here is derived from an EMBL/GenBank/DDBJ whole genome shotgun (WGS) entry which is preliminary data.</text>
</comment>
<dbReference type="Pfam" id="PF01979">
    <property type="entry name" value="Amidohydro_1"/>
    <property type="match status" value="1"/>
</dbReference>
<evidence type="ECO:0000259" key="2">
    <source>
        <dbReference type="Pfam" id="PF01979"/>
    </source>
</evidence>
<sequence>MAESAQGAAPQASASLIIDDATVLSRTEAALPGYPELPPDAGGRGAAHFLEHHSVGIAGNRIAWVRPVADVTAIERAAAAEVIDGRGRLAMPGLINTHTHSPMVMFRGAAEDVPTADWFNKHVWPMEVNMTDRDVRLGAELAIGEMLLGGVTSFADHYFGMPEIAGAVEASGARALLAATYFSSEGAAGIDRGVAFAEEWHGGAGGRVQVALGPHGAYTVNDDDLRRTAREASRLGVLTHIHAAENPRQTASSLAKRGVTPIQVLHDTGLLESGVLIAHGAGIVEDDVRWLAPYRDRVGVGSCTKVYLKHAQSGTTPVRLLHDAGVAVGIGTDGAAGHNTLDVFESMRLLAETEKDKLSDATWLTMEHALDLATRQSAAVIGRGAELGALVPGYLADVAVVDLAGPHLQPMHSLAAALVYAVRPSDVEHVIVDGDVVVRDRRLVHLDLSAAISELNERMPALRDTSHGTRIQDYNP</sequence>
<dbReference type="EMBL" id="JBHSCN010000005">
    <property type="protein sequence ID" value="MFC4243473.1"/>
    <property type="molecule type" value="Genomic_DNA"/>
</dbReference>
<dbReference type="Gene3D" id="2.30.40.10">
    <property type="entry name" value="Urease, subunit C, domain 1"/>
    <property type="match status" value="1"/>
</dbReference>
<dbReference type="InterPro" id="IPR011059">
    <property type="entry name" value="Metal-dep_hydrolase_composite"/>
</dbReference>
<accession>A0ABV8Q7Z7</accession>
<protein>
    <submittedName>
        <fullName evidence="3">Amidohydrolase</fullName>
    </submittedName>
</protein>
<feature type="domain" description="Amidohydrolase-related" evidence="2">
    <location>
        <begin position="90"/>
        <end position="437"/>
    </location>
</feature>
<dbReference type="InterPro" id="IPR032466">
    <property type="entry name" value="Metal_Hydrolase"/>
</dbReference>
<dbReference type="Proteomes" id="UP001595900">
    <property type="component" value="Unassembled WGS sequence"/>
</dbReference>
<name>A0ABV8Q7Z7_9MICO</name>
<dbReference type="SUPFAM" id="SSF51556">
    <property type="entry name" value="Metallo-dependent hydrolases"/>
    <property type="match status" value="1"/>
</dbReference>
<organism evidence="3 4">
    <name type="scientific">Gryllotalpicola reticulitermitis</name>
    <dbReference type="NCBI Taxonomy" id="1184153"/>
    <lineage>
        <taxon>Bacteria</taxon>
        <taxon>Bacillati</taxon>
        <taxon>Actinomycetota</taxon>
        <taxon>Actinomycetes</taxon>
        <taxon>Micrococcales</taxon>
        <taxon>Microbacteriaceae</taxon>
        <taxon>Gryllotalpicola</taxon>
    </lineage>
</organism>
<dbReference type="PANTHER" id="PTHR43794:SF11">
    <property type="entry name" value="AMIDOHYDROLASE-RELATED DOMAIN-CONTAINING PROTEIN"/>
    <property type="match status" value="1"/>
</dbReference>
<evidence type="ECO:0000313" key="3">
    <source>
        <dbReference type="EMBL" id="MFC4243473.1"/>
    </source>
</evidence>
<proteinExistence type="predicted"/>
<dbReference type="SUPFAM" id="SSF51338">
    <property type="entry name" value="Composite domain of metallo-dependent hydrolases"/>
    <property type="match status" value="1"/>
</dbReference>
<dbReference type="PANTHER" id="PTHR43794">
    <property type="entry name" value="AMINOHYDROLASE SSNA-RELATED"/>
    <property type="match status" value="1"/>
</dbReference>
<dbReference type="CDD" id="cd01298">
    <property type="entry name" value="ATZ_TRZ_like"/>
    <property type="match status" value="1"/>
</dbReference>